<evidence type="ECO:0000256" key="3">
    <source>
        <dbReference type="ARBA" id="ARBA00009843"/>
    </source>
</evidence>
<keyword evidence="11" id="KW-0732">Signal</keyword>
<evidence type="ECO:0000256" key="8">
    <source>
        <dbReference type="ARBA" id="ARBA00022989"/>
    </source>
</evidence>
<evidence type="ECO:0000256" key="6">
    <source>
        <dbReference type="ARBA" id="ARBA00022692"/>
    </source>
</evidence>
<keyword evidence="4" id="KW-0813">Transport</keyword>
<comment type="similarity">
    <text evidence="2">Belongs to the ArsB family.</text>
</comment>
<dbReference type="Proteomes" id="UP001157125">
    <property type="component" value="Unassembled WGS sequence"/>
</dbReference>
<organism evidence="13 14">
    <name type="scientific">Demequina litorisediminis</name>
    <dbReference type="NCBI Taxonomy" id="1849022"/>
    <lineage>
        <taxon>Bacteria</taxon>
        <taxon>Bacillati</taxon>
        <taxon>Actinomycetota</taxon>
        <taxon>Actinomycetes</taxon>
        <taxon>Micrococcales</taxon>
        <taxon>Demequinaceae</taxon>
        <taxon>Demequina</taxon>
    </lineage>
</organism>
<feature type="transmembrane region" description="Helical" evidence="10">
    <location>
        <begin position="154"/>
        <end position="177"/>
    </location>
</feature>
<evidence type="ECO:0000256" key="7">
    <source>
        <dbReference type="ARBA" id="ARBA00022849"/>
    </source>
</evidence>
<feature type="transmembrane region" description="Helical" evidence="10">
    <location>
        <begin position="285"/>
        <end position="303"/>
    </location>
</feature>
<protein>
    <submittedName>
        <fullName evidence="13">Arsenic transporter</fullName>
    </submittedName>
</protein>
<keyword evidence="7" id="KW-0059">Arsenical resistance</keyword>
<dbReference type="InterPro" id="IPR000802">
    <property type="entry name" value="Arsenical_pump_ArsB"/>
</dbReference>
<gene>
    <name evidence="13" type="primary">arsB</name>
    <name evidence="13" type="ORF">GCM10025876_31820</name>
</gene>
<dbReference type="PRINTS" id="PR00758">
    <property type="entry name" value="ARSENICPUMP"/>
</dbReference>
<evidence type="ECO:0000256" key="11">
    <source>
        <dbReference type="SAM" id="SignalP"/>
    </source>
</evidence>
<keyword evidence="6 10" id="KW-0812">Transmembrane</keyword>
<name>A0ABQ6IJT4_9MICO</name>
<comment type="subcellular location">
    <subcellularLocation>
        <location evidence="1">Cell membrane</location>
        <topology evidence="1">Multi-pass membrane protein</topology>
    </subcellularLocation>
</comment>
<evidence type="ECO:0000313" key="13">
    <source>
        <dbReference type="EMBL" id="GMA36978.1"/>
    </source>
</evidence>
<dbReference type="Pfam" id="PF03600">
    <property type="entry name" value="CitMHS"/>
    <property type="match status" value="1"/>
</dbReference>
<comment type="caution">
    <text evidence="13">The sequence shown here is derived from an EMBL/GenBank/DDBJ whole genome shotgun (WGS) entry which is preliminary data.</text>
</comment>
<keyword evidence="5" id="KW-1003">Cell membrane</keyword>
<comment type="similarity">
    <text evidence="3">Belongs to the CitM (TC 2.A.11) transporter family.</text>
</comment>
<evidence type="ECO:0000256" key="4">
    <source>
        <dbReference type="ARBA" id="ARBA00022448"/>
    </source>
</evidence>
<feature type="chain" id="PRO_5046770502" evidence="11">
    <location>
        <begin position="19"/>
        <end position="385"/>
    </location>
</feature>
<evidence type="ECO:0000256" key="1">
    <source>
        <dbReference type="ARBA" id="ARBA00004651"/>
    </source>
</evidence>
<reference evidence="14" key="1">
    <citation type="journal article" date="2019" name="Int. J. Syst. Evol. Microbiol.">
        <title>The Global Catalogue of Microorganisms (GCM) 10K type strain sequencing project: providing services to taxonomists for standard genome sequencing and annotation.</title>
        <authorList>
            <consortium name="The Broad Institute Genomics Platform"/>
            <consortium name="The Broad Institute Genome Sequencing Center for Infectious Disease"/>
            <person name="Wu L."/>
            <person name="Ma J."/>
        </authorList>
    </citation>
    <scope>NUCLEOTIDE SEQUENCE [LARGE SCALE GENOMIC DNA]</scope>
    <source>
        <strain evidence="14">NBRC 112299</strain>
    </source>
</reference>
<accession>A0ABQ6IJT4</accession>
<evidence type="ECO:0000259" key="12">
    <source>
        <dbReference type="Pfam" id="PF03600"/>
    </source>
</evidence>
<dbReference type="InterPro" id="IPR004680">
    <property type="entry name" value="Cit_transptr-like_dom"/>
</dbReference>
<feature type="transmembrane region" description="Helical" evidence="10">
    <location>
        <begin position="362"/>
        <end position="384"/>
    </location>
</feature>
<feature type="transmembrane region" description="Helical" evidence="10">
    <location>
        <begin position="251"/>
        <end position="273"/>
    </location>
</feature>
<proteinExistence type="inferred from homology"/>
<keyword evidence="14" id="KW-1185">Reference proteome</keyword>
<evidence type="ECO:0000313" key="14">
    <source>
        <dbReference type="Proteomes" id="UP001157125"/>
    </source>
</evidence>
<dbReference type="PANTHER" id="PTHR43302:SF5">
    <property type="entry name" value="TRANSPORTER ARSB-RELATED"/>
    <property type="match status" value="1"/>
</dbReference>
<keyword evidence="8 10" id="KW-1133">Transmembrane helix</keyword>
<feature type="signal peptide" evidence="11">
    <location>
        <begin position="1"/>
        <end position="18"/>
    </location>
</feature>
<sequence length="385" mass="39123">MILRLGVALSVATVLARAGGVLTADAVAATVERTAPVLGFAAAITVVADVAARAGVFESAAHAVTRAARGSRRRLLALVIAVAVLCTAFLSLDTTAVLLTPVVVVMARRTASPVLPFALATVWLANTASLTLPVANLTNLLAAHRLGDPSPVTWLTTIAPAGLATIAVTVVALAWVSRGSLQGSFAQPPLAPPADPVLWRASVAVLAVALPALLLPVEPWVPSTLAAIALSALAWARRNHGAPYRAWWRDVPWAVLLFAAGLFGTAAALLAALADHLSVPDLGGGAGAVFATAGAGLVGANLIDNLPAYLLLEPLGQTPSLLAALLVGVNAGPLITPWASLATLLWHRQLVAAGVEVPWRRYALYGAVLAPLAVLAGAAVVALMA</sequence>
<dbReference type="PANTHER" id="PTHR43302">
    <property type="entry name" value="TRANSPORTER ARSB-RELATED"/>
    <property type="match status" value="1"/>
</dbReference>
<feature type="transmembrane region" description="Helical" evidence="10">
    <location>
        <begin position="76"/>
        <end position="105"/>
    </location>
</feature>
<evidence type="ECO:0000256" key="2">
    <source>
        <dbReference type="ARBA" id="ARBA00006433"/>
    </source>
</evidence>
<feature type="transmembrane region" description="Helical" evidence="10">
    <location>
        <begin position="38"/>
        <end position="56"/>
    </location>
</feature>
<feature type="domain" description="Citrate transporter-like" evidence="12">
    <location>
        <begin position="4"/>
        <end position="314"/>
    </location>
</feature>
<evidence type="ECO:0000256" key="5">
    <source>
        <dbReference type="ARBA" id="ARBA00022475"/>
    </source>
</evidence>
<evidence type="ECO:0000256" key="10">
    <source>
        <dbReference type="SAM" id="Phobius"/>
    </source>
</evidence>
<feature type="transmembrane region" description="Helical" evidence="10">
    <location>
        <begin position="220"/>
        <end position="236"/>
    </location>
</feature>
<keyword evidence="9 10" id="KW-0472">Membrane</keyword>
<evidence type="ECO:0000256" key="9">
    <source>
        <dbReference type="ARBA" id="ARBA00023136"/>
    </source>
</evidence>
<feature type="transmembrane region" description="Helical" evidence="10">
    <location>
        <begin position="117"/>
        <end position="142"/>
    </location>
</feature>
<dbReference type="EMBL" id="BSUN01000001">
    <property type="protein sequence ID" value="GMA36978.1"/>
    <property type="molecule type" value="Genomic_DNA"/>
</dbReference>
<feature type="transmembrane region" description="Helical" evidence="10">
    <location>
        <begin position="323"/>
        <end position="346"/>
    </location>
</feature>
<feature type="transmembrane region" description="Helical" evidence="10">
    <location>
        <begin position="197"/>
        <end position="215"/>
    </location>
</feature>